<accession>A0ABS8TKS5</accession>
<keyword evidence="2" id="KW-1185">Reference proteome</keyword>
<proteinExistence type="predicted"/>
<protein>
    <submittedName>
        <fullName evidence="1">Uncharacterized protein</fullName>
    </submittedName>
</protein>
<sequence>MLTDLIILKGQSNNPNEKVISSKLIIFKKALWVRAGYGESDPNPKRSVKSEASDIEELAEQLQLGSKYYVIGVSLMLTLAELHQTHSSKACRSGLVVPFVNYKWRSLPADLT</sequence>
<gene>
    <name evidence="1" type="ORF">HAX54_012472</name>
</gene>
<dbReference type="EMBL" id="JACEIK010001725">
    <property type="protein sequence ID" value="MCD7471803.1"/>
    <property type="molecule type" value="Genomic_DNA"/>
</dbReference>
<name>A0ABS8TKS5_DATST</name>
<evidence type="ECO:0000313" key="1">
    <source>
        <dbReference type="EMBL" id="MCD7471803.1"/>
    </source>
</evidence>
<reference evidence="1 2" key="1">
    <citation type="journal article" date="2021" name="BMC Genomics">
        <title>Datura genome reveals duplications of psychoactive alkaloid biosynthetic genes and high mutation rate following tissue culture.</title>
        <authorList>
            <person name="Rajewski A."/>
            <person name="Carter-House D."/>
            <person name="Stajich J."/>
            <person name="Litt A."/>
        </authorList>
    </citation>
    <scope>NUCLEOTIDE SEQUENCE [LARGE SCALE GENOMIC DNA]</scope>
    <source>
        <strain evidence="1">AR-01</strain>
    </source>
</reference>
<dbReference type="PANTHER" id="PTHR45763:SF28">
    <property type="entry name" value="ALPHA_BETA-HYDROLASES SUPERFAMILY PROTEIN"/>
    <property type="match status" value="1"/>
</dbReference>
<dbReference type="PANTHER" id="PTHR45763">
    <property type="entry name" value="HYDROLASE, ALPHA/BETA FOLD FAMILY PROTEIN, EXPRESSED-RELATED"/>
    <property type="match status" value="1"/>
</dbReference>
<evidence type="ECO:0000313" key="2">
    <source>
        <dbReference type="Proteomes" id="UP000823775"/>
    </source>
</evidence>
<comment type="caution">
    <text evidence="1">The sequence shown here is derived from an EMBL/GenBank/DDBJ whole genome shotgun (WGS) entry which is preliminary data.</text>
</comment>
<organism evidence="1 2">
    <name type="scientific">Datura stramonium</name>
    <name type="common">Jimsonweed</name>
    <name type="synonym">Common thornapple</name>
    <dbReference type="NCBI Taxonomy" id="4076"/>
    <lineage>
        <taxon>Eukaryota</taxon>
        <taxon>Viridiplantae</taxon>
        <taxon>Streptophyta</taxon>
        <taxon>Embryophyta</taxon>
        <taxon>Tracheophyta</taxon>
        <taxon>Spermatophyta</taxon>
        <taxon>Magnoliopsida</taxon>
        <taxon>eudicotyledons</taxon>
        <taxon>Gunneridae</taxon>
        <taxon>Pentapetalae</taxon>
        <taxon>asterids</taxon>
        <taxon>lamiids</taxon>
        <taxon>Solanales</taxon>
        <taxon>Solanaceae</taxon>
        <taxon>Solanoideae</taxon>
        <taxon>Datureae</taxon>
        <taxon>Datura</taxon>
    </lineage>
</organism>
<dbReference type="Proteomes" id="UP000823775">
    <property type="component" value="Unassembled WGS sequence"/>
</dbReference>